<accession>A0A8D0U783</accession>
<evidence type="ECO:0000256" key="1">
    <source>
        <dbReference type="SAM" id="MobiDB-lite"/>
    </source>
</evidence>
<dbReference type="Proteomes" id="UP000694726">
    <property type="component" value="Unplaced"/>
</dbReference>
<feature type="compositionally biased region" description="Polar residues" evidence="1">
    <location>
        <begin position="79"/>
        <end position="93"/>
    </location>
</feature>
<name>A0A8D0U783_PIG</name>
<feature type="compositionally biased region" description="Low complexity" evidence="1">
    <location>
        <begin position="113"/>
        <end position="134"/>
    </location>
</feature>
<feature type="region of interest" description="Disordered" evidence="1">
    <location>
        <begin position="47"/>
        <end position="134"/>
    </location>
</feature>
<dbReference type="AlphaFoldDB" id="A0A8D0U783"/>
<proteinExistence type="predicted"/>
<sequence length="151" mass="16014">MTRKVWNSLGDLSPSGKSLQAPCLGITGQLWRAAAWRALTWEFTSPHTGVRPAEASPGSWWSPTARSRRRARSSRSSSLVQTGRRTRSNSTSVRCRGSRSPTPTRPGGRASTGSMGSKVGVPPSGGSLEPCLPGLSASLALLPEERASLFP</sequence>
<organism evidence="2 3">
    <name type="scientific">Sus scrofa</name>
    <name type="common">Pig</name>
    <dbReference type="NCBI Taxonomy" id="9823"/>
    <lineage>
        <taxon>Eukaryota</taxon>
        <taxon>Metazoa</taxon>
        <taxon>Chordata</taxon>
        <taxon>Craniata</taxon>
        <taxon>Vertebrata</taxon>
        <taxon>Euteleostomi</taxon>
        <taxon>Mammalia</taxon>
        <taxon>Eutheria</taxon>
        <taxon>Laurasiatheria</taxon>
        <taxon>Artiodactyla</taxon>
        <taxon>Suina</taxon>
        <taxon>Suidae</taxon>
        <taxon>Sus</taxon>
    </lineage>
</organism>
<reference evidence="2" key="1">
    <citation type="submission" date="2025-08" db="UniProtKB">
        <authorList>
            <consortium name="Ensembl"/>
        </authorList>
    </citation>
    <scope>IDENTIFICATION</scope>
</reference>
<evidence type="ECO:0000313" key="2">
    <source>
        <dbReference type="Ensembl" id="ENSSSCP00015029812.1"/>
    </source>
</evidence>
<evidence type="ECO:0000313" key="3">
    <source>
        <dbReference type="Proteomes" id="UP000694726"/>
    </source>
</evidence>
<dbReference type="Ensembl" id="ENSSSCT00015074289.1">
    <property type="protein sequence ID" value="ENSSSCP00015029812.1"/>
    <property type="gene ID" value="ENSSSCG00015055150.1"/>
</dbReference>
<protein>
    <submittedName>
        <fullName evidence="2">Uncharacterized protein</fullName>
    </submittedName>
</protein>